<proteinExistence type="predicted"/>
<dbReference type="Proteomes" id="UP001239795">
    <property type="component" value="Unassembled WGS sequence"/>
</dbReference>
<feature type="non-terminal residue" evidence="2">
    <location>
        <position position="1"/>
    </location>
</feature>
<name>A0AAI9Y1T8_9PEZI</name>
<reference evidence="2 3" key="1">
    <citation type="submission" date="2016-10" db="EMBL/GenBank/DDBJ databases">
        <title>The genome sequence of Colletotrichum fioriniae PJ7.</title>
        <authorList>
            <person name="Baroncelli R."/>
        </authorList>
    </citation>
    <scope>NUCLEOTIDE SEQUENCE [LARGE SCALE GENOMIC DNA]</scope>
    <source>
        <strain evidence="2">Col 31</strain>
    </source>
</reference>
<evidence type="ECO:0000313" key="2">
    <source>
        <dbReference type="EMBL" id="KAK1469304.1"/>
    </source>
</evidence>
<evidence type="ECO:0000256" key="1">
    <source>
        <dbReference type="SAM" id="MobiDB-lite"/>
    </source>
</evidence>
<accession>A0AAI9Y1T8</accession>
<dbReference type="AlphaFoldDB" id="A0AAI9Y1T8"/>
<evidence type="ECO:0000313" key="3">
    <source>
        <dbReference type="Proteomes" id="UP001239795"/>
    </source>
</evidence>
<comment type="caution">
    <text evidence="2">The sequence shown here is derived from an EMBL/GenBank/DDBJ whole genome shotgun (WGS) entry which is preliminary data.</text>
</comment>
<organism evidence="2 3">
    <name type="scientific">Colletotrichum melonis</name>
    <dbReference type="NCBI Taxonomy" id="1209925"/>
    <lineage>
        <taxon>Eukaryota</taxon>
        <taxon>Fungi</taxon>
        <taxon>Dikarya</taxon>
        <taxon>Ascomycota</taxon>
        <taxon>Pezizomycotina</taxon>
        <taxon>Sordariomycetes</taxon>
        <taxon>Hypocreomycetidae</taxon>
        <taxon>Glomerellales</taxon>
        <taxon>Glomerellaceae</taxon>
        <taxon>Colletotrichum</taxon>
        <taxon>Colletotrichum acutatum species complex</taxon>
    </lineage>
</organism>
<dbReference type="EMBL" id="MLGG01000001">
    <property type="protein sequence ID" value="KAK1469304.1"/>
    <property type="molecule type" value="Genomic_DNA"/>
</dbReference>
<sequence length="85" mass="9358">VTASRVQQPRRADSYFTLWGILTGSKDLLSHKERKRLGSERTSDAPRAATGRHPGIDPSLSSPWMSYGPCLLSFDTASQSASHRD</sequence>
<feature type="compositionally biased region" description="Basic and acidic residues" evidence="1">
    <location>
        <begin position="30"/>
        <end position="44"/>
    </location>
</feature>
<keyword evidence="3" id="KW-1185">Reference proteome</keyword>
<feature type="region of interest" description="Disordered" evidence="1">
    <location>
        <begin position="30"/>
        <end position="62"/>
    </location>
</feature>
<gene>
    <name evidence="2" type="ORF">CMEL01_01071</name>
</gene>
<protein>
    <submittedName>
        <fullName evidence="2">Uncharacterized protein</fullName>
    </submittedName>
</protein>